<dbReference type="Proteomes" id="UP000887576">
    <property type="component" value="Unplaced"/>
</dbReference>
<protein>
    <submittedName>
        <fullName evidence="2">Zinc finger Mcm10/DnaG-type domain-containing protein</fullName>
    </submittedName>
</protein>
<sequence length="349" mass="38691">MATDDLKALLASFDDDEAEEVNENEFCGGKPDHNLTDATEWSYVTANDTFTEKPNRTILNQDDDVFKWSDDDDLDKTPEDPKPEVRTPEAVKALLRAERSIKKESESTPKATVNNSSVFLGGLNSKTEKIKNALAEKEQFPVFDVAFGIRVNHLRPSNKPTGDWLTMGVIVDKGEFKKSAKNNEYMIWKLSDLSAFQDTPVSVLLFGDCVNEHWKKPEGTVVALTSPQFADSTDNKSITLKLSKAAQVVEIGTCPDYGRCRGIKLNGEKCTQYVNVSSTEYCIYHITKAANNLSAKRGALGSEYNSPIGKRVVKKTNGFNDEKSGPHIFLRAGPTKQELLELDAKSNVN</sequence>
<dbReference type="WBParaSite" id="JU765_v2.g9126.t1">
    <property type="protein sequence ID" value="JU765_v2.g9126.t1"/>
    <property type="gene ID" value="JU765_v2.g9126"/>
</dbReference>
<evidence type="ECO:0000313" key="2">
    <source>
        <dbReference type="WBParaSite" id="JU765_v2.g9126.t1"/>
    </source>
</evidence>
<accession>A0AC34RQI6</accession>
<organism evidence="1 2">
    <name type="scientific">Panagrolaimus sp. JU765</name>
    <dbReference type="NCBI Taxonomy" id="591449"/>
    <lineage>
        <taxon>Eukaryota</taxon>
        <taxon>Metazoa</taxon>
        <taxon>Ecdysozoa</taxon>
        <taxon>Nematoda</taxon>
        <taxon>Chromadorea</taxon>
        <taxon>Rhabditida</taxon>
        <taxon>Tylenchina</taxon>
        <taxon>Panagrolaimomorpha</taxon>
        <taxon>Panagrolaimoidea</taxon>
        <taxon>Panagrolaimidae</taxon>
        <taxon>Panagrolaimus</taxon>
    </lineage>
</organism>
<reference evidence="2" key="1">
    <citation type="submission" date="2022-11" db="UniProtKB">
        <authorList>
            <consortium name="WormBaseParasite"/>
        </authorList>
    </citation>
    <scope>IDENTIFICATION</scope>
</reference>
<proteinExistence type="predicted"/>
<evidence type="ECO:0000313" key="1">
    <source>
        <dbReference type="Proteomes" id="UP000887576"/>
    </source>
</evidence>
<name>A0AC34RQI6_9BILA</name>